<dbReference type="Pfam" id="PF00990">
    <property type="entry name" value="GGDEF"/>
    <property type="match status" value="1"/>
</dbReference>
<dbReference type="NCBIfam" id="TIGR00229">
    <property type="entry name" value="sensory_box"/>
    <property type="match status" value="3"/>
</dbReference>
<dbReference type="Pfam" id="PF13426">
    <property type="entry name" value="PAS_9"/>
    <property type="match status" value="2"/>
</dbReference>
<dbReference type="Pfam" id="PF08447">
    <property type="entry name" value="PAS_3"/>
    <property type="match status" value="1"/>
</dbReference>
<dbReference type="SMART" id="SM00267">
    <property type="entry name" value="GGDEF"/>
    <property type="match status" value="1"/>
</dbReference>
<organism evidence="4 5">
    <name type="scientific">Gracilibacillus ureilyticus</name>
    <dbReference type="NCBI Taxonomy" id="531814"/>
    <lineage>
        <taxon>Bacteria</taxon>
        <taxon>Bacillati</taxon>
        <taxon>Bacillota</taxon>
        <taxon>Bacilli</taxon>
        <taxon>Bacillales</taxon>
        <taxon>Bacillaceae</taxon>
        <taxon>Gracilibacillus</taxon>
    </lineage>
</organism>
<dbReference type="STRING" id="531814.SAMN04487944_10473"/>
<dbReference type="AlphaFoldDB" id="A0A1H9P474"/>
<dbReference type="CDD" id="cd00130">
    <property type="entry name" value="PAS"/>
    <property type="match status" value="3"/>
</dbReference>
<evidence type="ECO:0000259" key="2">
    <source>
        <dbReference type="PROSITE" id="PS50113"/>
    </source>
</evidence>
<evidence type="ECO:0000313" key="4">
    <source>
        <dbReference type="EMBL" id="SER42393.1"/>
    </source>
</evidence>
<dbReference type="Gene3D" id="3.30.70.270">
    <property type="match status" value="1"/>
</dbReference>
<dbReference type="PROSITE" id="PS50113">
    <property type="entry name" value="PAC"/>
    <property type="match status" value="2"/>
</dbReference>
<dbReference type="InterPro" id="IPR000160">
    <property type="entry name" value="GGDEF_dom"/>
</dbReference>
<evidence type="ECO:0000313" key="5">
    <source>
        <dbReference type="Proteomes" id="UP000199687"/>
    </source>
</evidence>
<dbReference type="PROSITE" id="PS50887">
    <property type="entry name" value="GGDEF"/>
    <property type="match status" value="1"/>
</dbReference>
<dbReference type="InterPro" id="IPR029787">
    <property type="entry name" value="Nucleotide_cyclase"/>
</dbReference>
<dbReference type="Proteomes" id="UP000199687">
    <property type="component" value="Unassembled WGS sequence"/>
</dbReference>
<dbReference type="CDD" id="cd01949">
    <property type="entry name" value="GGDEF"/>
    <property type="match status" value="1"/>
</dbReference>
<dbReference type="InterPro" id="IPR000700">
    <property type="entry name" value="PAS-assoc_C"/>
</dbReference>
<dbReference type="PROSITE" id="PS50112">
    <property type="entry name" value="PAS"/>
    <property type="match status" value="2"/>
</dbReference>
<dbReference type="InterPro" id="IPR052155">
    <property type="entry name" value="Biofilm_reg_signaling"/>
</dbReference>
<evidence type="ECO:0000259" key="3">
    <source>
        <dbReference type="PROSITE" id="PS50887"/>
    </source>
</evidence>
<dbReference type="EMBL" id="FOGL01000004">
    <property type="protein sequence ID" value="SER42393.1"/>
    <property type="molecule type" value="Genomic_DNA"/>
</dbReference>
<keyword evidence="5" id="KW-1185">Reference proteome</keyword>
<sequence length="551" mass="63622">MVKEFGSSFFDILTEGLSDQVYAVRPIGEGQFVYVFFNKAACRKTELTEDVIGKTIQEALAQEHAELLTEKYNQVLATKKVVVYRDSYEKNKETFHSETTLTPLFDEKDGIYLIVAAVKDVTDQLKAEQELKQIWTELFKNKKRYESLFRDNPDAVLSCDLSGYILNCNPQVTELIGYTSVEIKGRPVSELFEEESLENFSENYEWVLHGASKFARLSLKHKEGYFIPVSVKISPIMMNHEVEGIYVIFHDLTDQIESERKLYESEERFRVIAENANDLITLLNHQGKILYASPSYKRIVGFTEEDYVNKIFLYHIHPDDRESYNEIVTTSIKDGKPFTIENRHLTESGEYIWLESKGTPVFDKNKQLKHMVVLSRDISEQKSQQEKLEYDALHDHLTGLPNRRLLRSKLNDVLHSDNHLAIFMLDIDNFKHINDTYGHDAGDAVIVEFGMRIQSSLNDKDTVARMGGDEFILLIVNRSEQEVIQLAEEIKKQMHHEWDIIAENLNVTTSIGITFVENNRESELQLMKQADVALYEAKKKGKDGFCIFHSV</sequence>
<feature type="domain" description="PAS" evidence="1">
    <location>
        <begin position="141"/>
        <end position="211"/>
    </location>
</feature>
<dbReference type="SMART" id="SM00086">
    <property type="entry name" value="PAC"/>
    <property type="match status" value="3"/>
</dbReference>
<reference evidence="4 5" key="1">
    <citation type="submission" date="2016-10" db="EMBL/GenBank/DDBJ databases">
        <authorList>
            <person name="de Groot N.N."/>
        </authorList>
    </citation>
    <scope>NUCLEOTIDE SEQUENCE [LARGE SCALE GENOMIC DNA]</scope>
    <source>
        <strain evidence="4 5">CGMCC 1.7727</strain>
    </source>
</reference>
<dbReference type="RefSeq" id="WP_089739970.1">
    <property type="nucleotide sequence ID" value="NZ_FOGL01000004.1"/>
</dbReference>
<dbReference type="InterPro" id="IPR035965">
    <property type="entry name" value="PAS-like_dom_sf"/>
</dbReference>
<dbReference type="NCBIfam" id="TIGR00254">
    <property type="entry name" value="GGDEF"/>
    <property type="match status" value="1"/>
</dbReference>
<protein>
    <submittedName>
        <fullName evidence="4">PAS domain S-box-containing protein/diguanylate cyclase (GGDEF) domain-containing protein</fullName>
    </submittedName>
</protein>
<feature type="domain" description="PAC" evidence="2">
    <location>
        <begin position="338"/>
        <end position="390"/>
    </location>
</feature>
<dbReference type="SUPFAM" id="SSF55073">
    <property type="entry name" value="Nucleotide cyclase"/>
    <property type="match status" value="1"/>
</dbReference>
<name>A0A1H9P474_9BACI</name>
<dbReference type="PANTHER" id="PTHR44757">
    <property type="entry name" value="DIGUANYLATE CYCLASE DGCP"/>
    <property type="match status" value="1"/>
</dbReference>
<dbReference type="FunFam" id="3.30.70.270:FF:000001">
    <property type="entry name" value="Diguanylate cyclase domain protein"/>
    <property type="match status" value="1"/>
</dbReference>
<dbReference type="InterPro" id="IPR001610">
    <property type="entry name" value="PAC"/>
</dbReference>
<accession>A0A1H9P474</accession>
<dbReference type="OrthoDB" id="9759607at2"/>
<feature type="domain" description="GGDEF" evidence="3">
    <location>
        <begin position="418"/>
        <end position="550"/>
    </location>
</feature>
<gene>
    <name evidence="4" type="ORF">SAMN04487944_10473</name>
</gene>
<feature type="domain" description="PAC" evidence="2">
    <location>
        <begin position="77"/>
        <end position="133"/>
    </location>
</feature>
<dbReference type="InterPro" id="IPR000014">
    <property type="entry name" value="PAS"/>
</dbReference>
<proteinExistence type="predicted"/>
<dbReference type="SMART" id="SM00091">
    <property type="entry name" value="PAS"/>
    <property type="match status" value="3"/>
</dbReference>
<dbReference type="SUPFAM" id="SSF55785">
    <property type="entry name" value="PYP-like sensor domain (PAS domain)"/>
    <property type="match status" value="3"/>
</dbReference>
<feature type="domain" description="PAS" evidence="1">
    <location>
        <begin position="265"/>
        <end position="335"/>
    </location>
</feature>
<dbReference type="Gene3D" id="3.30.450.20">
    <property type="entry name" value="PAS domain"/>
    <property type="match status" value="3"/>
</dbReference>
<dbReference type="InterPro" id="IPR013655">
    <property type="entry name" value="PAS_fold_3"/>
</dbReference>
<dbReference type="PANTHER" id="PTHR44757:SF2">
    <property type="entry name" value="BIOFILM ARCHITECTURE MAINTENANCE PROTEIN MBAA"/>
    <property type="match status" value="1"/>
</dbReference>
<dbReference type="InterPro" id="IPR043128">
    <property type="entry name" value="Rev_trsase/Diguanyl_cyclase"/>
</dbReference>
<evidence type="ECO:0000259" key="1">
    <source>
        <dbReference type="PROSITE" id="PS50112"/>
    </source>
</evidence>